<comment type="caution">
    <text evidence="1">The sequence shown here is derived from an EMBL/GenBank/DDBJ whole genome shotgun (WGS) entry which is preliminary data.</text>
</comment>
<sequence length="25" mass="2751">MGMGTRTRYMWGCGDGVRIYGGRLG</sequence>
<evidence type="ECO:0000313" key="2">
    <source>
        <dbReference type="Proteomes" id="UP000634136"/>
    </source>
</evidence>
<dbReference type="Proteomes" id="UP000634136">
    <property type="component" value="Unassembled WGS sequence"/>
</dbReference>
<accession>A0A834W9P3</accession>
<evidence type="ECO:0000313" key="1">
    <source>
        <dbReference type="EMBL" id="KAF7815510.1"/>
    </source>
</evidence>
<protein>
    <submittedName>
        <fullName evidence="1">Uncharacterized protein</fullName>
    </submittedName>
</protein>
<dbReference type="EMBL" id="JAAIUW010000009">
    <property type="protein sequence ID" value="KAF7815510.1"/>
    <property type="molecule type" value="Genomic_DNA"/>
</dbReference>
<organism evidence="1 2">
    <name type="scientific">Senna tora</name>
    <dbReference type="NCBI Taxonomy" id="362788"/>
    <lineage>
        <taxon>Eukaryota</taxon>
        <taxon>Viridiplantae</taxon>
        <taxon>Streptophyta</taxon>
        <taxon>Embryophyta</taxon>
        <taxon>Tracheophyta</taxon>
        <taxon>Spermatophyta</taxon>
        <taxon>Magnoliopsida</taxon>
        <taxon>eudicotyledons</taxon>
        <taxon>Gunneridae</taxon>
        <taxon>Pentapetalae</taxon>
        <taxon>rosids</taxon>
        <taxon>fabids</taxon>
        <taxon>Fabales</taxon>
        <taxon>Fabaceae</taxon>
        <taxon>Caesalpinioideae</taxon>
        <taxon>Cassia clade</taxon>
        <taxon>Senna</taxon>
    </lineage>
</organism>
<gene>
    <name evidence="1" type="ORF">G2W53_029479</name>
</gene>
<reference evidence="1" key="1">
    <citation type="submission" date="2020-09" db="EMBL/GenBank/DDBJ databases">
        <title>Genome-Enabled Discovery of Anthraquinone Biosynthesis in Senna tora.</title>
        <authorList>
            <person name="Kang S.-H."/>
            <person name="Pandey R.P."/>
            <person name="Lee C.-M."/>
            <person name="Sim J.-S."/>
            <person name="Jeong J.-T."/>
            <person name="Choi B.-S."/>
            <person name="Jung M."/>
            <person name="Ginzburg D."/>
            <person name="Zhao K."/>
            <person name="Won S.Y."/>
            <person name="Oh T.-J."/>
            <person name="Yu Y."/>
            <person name="Kim N.-H."/>
            <person name="Lee O.R."/>
            <person name="Lee T.-H."/>
            <person name="Bashyal P."/>
            <person name="Kim T.-S."/>
            <person name="Lee W.-H."/>
            <person name="Kawkins C."/>
            <person name="Kim C.-K."/>
            <person name="Kim J.S."/>
            <person name="Ahn B.O."/>
            <person name="Rhee S.Y."/>
            <person name="Sohng J.K."/>
        </authorList>
    </citation>
    <scope>NUCLEOTIDE SEQUENCE</scope>
    <source>
        <tissue evidence="1">Leaf</tissue>
    </source>
</reference>
<proteinExistence type="predicted"/>
<keyword evidence="2" id="KW-1185">Reference proteome</keyword>
<name>A0A834W9P3_9FABA</name>
<dbReference type="AlphaFoldDB" id="A0A834W9P3"/>